<protein>
    <submittedName>
        <fullName evidence="2">Uncharacterized protein</fullName>
    </submittedName>
</protein>
<evidence type="ECO:0000256" key="1">
    <source>
        <dbReference type="SAM" id="Phobius"/>
    </source>
</evidence>
<feature type="transmembrane region" description="Helical" evidence="1">
    <location>
        <begin position="33"/>
        <end position="52"/>
    </location>
</feature>
<sequence>MNDYYFLYQYELLVLLALFAFVLWTLWAIKSKVLYAAIPCAIILGGVALLAKAFHDPGDEFLGTYVTLAYDLIISAFHVILIPSSMICTILITRPKDPTP</sequence>
<feature type="transmembrane region" description="Helical" evidence="1">
    <location>
        <begin position="72"/>
        <end position="92"/>
    </location>
</feature>
<accession>A0ABT3GS25</accession>
<organism evidence="2 3">
    <name type="scientific">Luteolibacter arcticus</name>
    <dbReference type="NCBI Taxonomy" id="1581411"/>
    <lineage>
        <taxon>Bacteria</taxon>
        <taxon>Pseudomonadati</taxon>
        <taxon>Verrucomicrobiota</taxon>
        <taxon>Verrucomicrobiia</taxon>
        <taxon>Verrucomicrobiales</taxon>
        <taxon>Verrucomicrobiaceae</taxon>
        <taxon>Luteolibacter</taxon>
    </lineage>
</organism>
<proteinExistence type="predicted"/>
<keyword evidence="1" id="KW-1133">Transmembrane helix</keyword>
<evidence type="ECO:0000313" key="3">
    <source>
        <dbReference type="Proteomes" id="UP001320876"/>
    </source>
</evidence>
<keyword evidence="3" id="KW-1185">Reference proteome</keyword>
<gene>
    <name evidence="2" type="ORF">OKA05_27280</name>
</gene>
<comment type="caution">
    <text evidence="2">The sequence shown here is derived from an EMBL/GenBank/DDBJ whole genome shotgun (WGS) entry which is preliminary data.</text>
</comment>
<keyword evidence="1" id="KW-0812">Transmembrane</keyword>
<reference evidence="2 3" key="1">
    <citation type="submission" date="2022-10" db="EMBL/GenBank/DDBJ databases">
        <title>Luteolibacter arcticus strain CCTCC AB 2014275, whole genome shotgun sequencing project.</title>
        <authorList>
            <person name="Zhao G."/>
            <person name="Shen L."/>
        </authorList>
    </citation>
    <scope>NUCLEOTIDE SEQUENCE [LARGE SCALE GENOMIC DNA]</scope>
    <source>
        <strain evidence="2 3">CCTCC AB 2014275</strain>
    </source>
</reference>
<dbReference type="EMBL" id="JAPDDT010000023">
    <property type="protein sequence ID" value="MCW1926287.1"/>
    <property type="molecule type" value="Genomic_DNA"/>
</dbReference>
<name>A0ABT3GS25_9BACT</name>
<keyword evidence="1" id="KW-0472">Membrane</keyword>
<feature type="transmembrane region" description="Helical" evidence="1">
    <location>
        <begin position="6"/>
        <end position="26"/>
    </location>
</feature>
<dbReference type="Proteomes" id="UP001320876">
    <property type="component" value="Unassembled WGS sequence"/>
</dbReference>
<evidence type="ECO:0000313" key="2">
    <source>
        <dbReference type="EMBL" id="MCW1926287.1"/>
    </source>
</evidence>
<dbReference type="RefSeq" id="WP_264490395.1">
    <property type="nucleotide sequence ID" value="NZ_JAPDDT010000023.1"/>
</dbReference>